<protein>
    <submittedName>
        <fullName evidence="1">Exocyst complex component 3</fullName>
    </submittedName>
</protein>
<evidence type="ECO:0000313" key="2">
    <source>
        <dbReference type="Proteomes" id="UP001152320"/>
    </source>
</evidence>
<reference evidence="1" key="1">
    <citation type="submission" date="2021-10" db="EMBL/GenBank/DDBJ databases">
        <title>Tropical sea cucumber genome reveals ecological adaptation and Cuvierian tubules defense mechanism.</title>
        <authorList>
            <person name="Chen T."/>
        </authorList>
    </citation>
    <scope>NUCLEOTIDE SEQUENCE</scope>
    <source>
        <strain evidence="1">Nanhai2018</strain>
        <tissue evidence="1">Muscle</tissue>
    </source>
</reference>
<proteinExistence type="predicted"/>
<gene>
    <name evidence="1" type="ORF">HOLleu_40450</name>
</gene>
<comment type="caution">
    <text evidence="1">The sequence shown here is derived from an EMBL/GenBank/DDBJ whole genome shotgun (WGS) entry which is preliminary data.</text>
</comment>
<dbReference type="EMBL" id="JAIZAY010000022">
    <property type="protein sequence ID" value="KAJ8020770.1"/>
    <property type="molecule type" value="Genomic_DNA"/>
</dbReference>
<name>A0A9Q0YE98_HOLLE</name>
<evidence type="ECO:0000313" key="1">
    <source>
        <dbReference type="EMBL" id="KAJ8020770.1"/>
    </source>
</evidence>
<sequence>MGKINFRSYEERKKAGEKLCREGEQLKILFERISPVEDKDNSKFESVPALAEVIKMEDTMLISLEISIVAEAYKAIENDQKRNKKTVFSWI</sequence>
<accession>A0A9Q0YE98</accession>
<dbReference type="AlphaFoldDB" id="A0A9Q0YE98"/>
<keyword evidence="2" id="KW-1185">Reference proteome</keyword>
<dbReference type="InterPro" id="IPR042532">
    <property type="entry name" value="EXOC3/Sec6_C"/>
</dbReference>
<dbReference type="Proteomes" id="UP001152320">
    <property type="component" value="Chromosome 22"/>
</dbReference>
<organism evidence="1 2">
    <name type="scientific">Holothuria leucospilota</name>
    <name type="common">Black long sea cucumber</name>
    <name type="synonym">Mertensiothuria leucospilota</name>
    <dbReference type="NCBI Taxonomy" id="206669"/>
    <lineage>
        <taxon>Eukaryota</taxon>
        <taxon>Metazoa</taxon>
        <taxon>Echinodermata</taxon>
        <taxon>Eleutherozoa</taxon>
        <taxon>Echinozoa</taxon>
        <taxon>Holothuroidea</taxon>
        <taxon>Aspidochirotacea</taxon>
        <taxon>Aspidochirotida</taxon>
        <taxon>Holothuriidae</taxon>
        <taxon>Holothuria</taxon>
    </lineage>
</organism>
<dbReference type="Gene3D" id="1.10.357.70">
    <property type="entry name" value="Exocyst complex component Sec6, C-terminal domain"/>
    <property type="match status" value="1"/>
</dbReference>
<dbReference type="OrthoDB" id="10047020at2759"/>